<dbReference type="CDD" id="cd13123">
    <property type="entry name" value="MATE_MurJ_like"/>
    <property type="match status" value="1"/>
</dbReference>
<feature type="transmembrane region" description="Helical" evidence="10">
    <location>
        <begin position="246"/>
        <end position="268"/>
    </location>
</feature>
<keyword evidence="10" id="KW-0997">Cell inner membrane</keyword>
<dbReference type="HAMAP" id="MF_02078">
    <property type="entry name" value="MurJ_MviN"/>
    <property type="match status" value="1"/>
</dbReference>
<feature type="transmembrane region" description="Helical" evidence="10">
    <location>
        <begin position="495"/>
        <end position="515"/>
    </location>
</feature>
<feature type="transmembrane region" description="Helical" evidence="10">
    <location>
        <begin position="397"/>
        <end position="418"/>
    </location>
</feature>
<keyword evidence="2 10" id="KW-1003">Cell membrane</keyword>
<evidence type="ECO:0000256" key="9">
    <source>
        <dbReference type="ARBA" id="ARBA00061532"/>
    </source>
</evidence>
<evidence type="ECO:0000313" key="12">
    <source>
        <dbReference type="EMBL" id="ABQ20537.1"/>
    </source>
</evidence>
<dbReference type="PRINTS" id="PR01806">
    <property type="entry name" value="VIRFACTRMVIN"/>
</dbReference>
<dbReference type="GO" id="GO:0015648">
    <property type="term" value="F:lipid-linked peptidoglycan transporter activity"/>
    <property type="evidence" value="ECO:0007669"/>
    <property type="project" value="UniProtKB-UniRule"/>
</dbReference>
<dbReference type="UniPathway" id="UPA00219"/>
<gene>
    <name evidence="12" type="primary">mviN</name>
    <name evidence="10" type="synonym">murJ</name>
    <name evidence="12" type="ordered locus">VC0395_A0212</name>
</gene>
<evidence type="ECO:0000256" key="1">
    <source>
        <dbReference type="ARBA" id="ARBA00004651"/>
    </source>
</evidence>
<dbReference type="KEGG" id="vco:VC0395_A0212"/>
<dbReference type="PANTHER" id="PTHR47019">
    <property type="entry name" value="LIPID II FLIPPASE MURJ"/>
    <property type="match status" value="1"/>
</dbReference>
<feature type="transmembrane region" description="Helical" evidence="10">
    <location>
        <begin position="204"/>
        <end position="225"/>
    </location>
</feature>
<feature type="transmembrane region" description="Helical" evidence="10">
    <location>
        <begin position="424"/>
        <end position="443"/>
    </location>
</feature>
<keyword evidence="7 10" id="KW-0472">Membrane</keyword>
<keyword evidence="6 10" id="KW-1133">Transmembrane helix</keyword>
<keyword evidence="4 10" id="KW-0133">Cell shape</keyword>
<feature type="transmembrane region" description="Helical" evidence="10">
    <location>
        <begin position="327"/>
        <end position="352"/>
    </location>
</feature>
<evidence type="ECO:0000256" key="2">
    <source>
        <dbReference type="ARBA" id="ARBA00022475"/>
    </source>
</evidence>
<dbReference type="GO" id="GO:0008360">
    <property type="term" value="P:regulation of cell shape"/>
    <property type="evidence" value="ECO:0007669"/>
    <property type="project" value="UniProtKB-UniRule"/>
</dbReference>
<sequence>MFEVTVSKRLLKSGIIVSAMTLISRVLGLVRDVVVANLMGAGASADVFFFANRIPNFLRRLFAEGAFSQAFVPVLTEYHASGDINKTRDLIARASGTLGVLVTIVTLIGVLGSGAVTALFGAGWFLDWLNGGPAAGKFELASLLLKITFPYLWFITFVALSGAILNTLGKFAVSSFTPVFLNVMMILCAWYLSPNLEQPEVGLAIGVFLGGLVQFLFQLPFLIKAGVLVRPKWGWKDPGVVKIRTLMIPALFGVSVSQINLLFDSFVASFLQTGSISWLYYSDRLLEFPLGLFGIAIATVILPALSRKHVDAHSDGFAHTMDWGIRMVTFLGIPAMLGLMVLAKPMLMVLFMRGEFTSSDVEQASYSLLAYSSGLLSFMLIKVLAPGYYSRQDTKTPVRYGIIAMVSNIVLNAIFAWFYGYVGLAVATSMSAFLNMALLYRGLHLQGVYHLTRKTVWFVARLVMAGAVMTGALLWQLDTMATWLSWGISQRALTLTGLIGLGVASYLAILLLLGVRLKDLKAATE</sequence>
<dbReference type="PIRSF" id="PIRSF002869">
    <property type="entry name" value="MviN"/>
    <property type="match status" value="1"/>
</dbReference>
<feature type="transmembrane region" description="Helical" evidence="10">
    <location>
        <begin position="98"/>
        <end position="123"/>
    </location>
</feature>
<evidence type="ECO:0000256" key="8">
    <source>
        <dbReference type="ARBA" id="ARBA00060041"/>
    </source>
</evidence>
<dbReference type="GO" id="GO:0034204">
    <property type="term" value="P:lipid translocation"/>
    <property type="evidence" value="ECO:0007669"/>
    <property type="project" value="TreeGrafter"/>
</dbReference>
<feature type="transmembrane region" description="Helical" evidence="10">
    <location>
        <begin position="143"/>
        <end position="164"/>
    </location>
</feature>
<evidence type="ECO:0000256" key="4">
    <source>
        <dbReference type="ARBA" id="ARBA00022960"/>
    </source>
</evidence>
<comment type="similarity">
    <text evidence="9 10 11">Belongs to the MurJ/MviN family.</text>
</comment>
<dbReference type="PATRIC" id="fig|345073.21.peg.679"/>
<name>A0A0H3AK21_VIBC3</name>
<evidence type="ECO:0000313" key="13">
    <source>
        <dbReference type="Proteomes" id="UP000000249"/>
    </source>
</evidence>
<evidence type="ECO:0000256" key="11">
    <source>
        <dbReference type="PIRNR" id="PIRNR002869"/>
    </source>
</evidence>
<dbReference type="GO" id="GO:0009252">
    <property type="term" value="P:peptidoglycan biosynthetic process"/>
    <property type="evidence" value="ECO:0007669"/>
    <property type="project" value="UniProtKB-UniRule"/>
</dbReference>
<comment type="subcellular location">
    <subcellularLocation>
        <location evidence="10">Cell inner membrane</location>
        <topology evidence="10">Multi-pass membrane protein</topology>
    </subcellularLocation>
    <subcellularLocation>
        <location evidence="1">Cell membrane</location>
        <topology evidence="1">Multi-pass membrane protein</topology>
    </subcellularLocation>
</comment>
<feature type="transmembrane region" description="Helical" evidence="10">
    <location>
        <begin position="288"/>
        <end position="306"/>
    </location>
</feature>
<dbReference type="OrthoDB" id="9816572at2"/>
<proteinExistence type="inferred from homology"/>
<dbReference type="InterPro" id="IPR051050">
    <property type="entry name" value="Lipid_II_flippase_MurJ/MviN"/>
</dbReference>
<reference evidence="12 13" key="1">
    <citation type="submission" date="2007-03" db="EMBL/GenBank/DDBJ databases">
        <authorList>
            <person name="Heidelberg J."/>
        </authorList>
    </citation>
    <scope>NUCLEOTIDE SEQUENCE [LARGE SCALE GENOMIC DNA]</scope>
    <source>
        <strain evidence="13">ATCC 39541 / Classical Ogawa 395 / O395</strain>
    </source>
</reference>
<evidence type="ECO:0000256" key="10">
    <source>
        <dbReference type="HAMAP-Rule" id="MF_02078"/>
    </source>
</evidence>
<keyword evidence="3 10" id="KW-0812">Transmembrane</keyword>
<evidence type="ECO:0000256" key="6">
    <source>
        <dbReference type="ARBA" id="ARBA00022989"/>
    </source>
</evidence>
<keyword evidence="10 11" id="KW-0961">Cell wall biogenesis/degradation</keyword>
<evidence type="ECO:0000256" key="7">
    <source>
        <dbReference type="ARBA" id="ARBA00023136"/>
    </source>
</evidence>
<dbReference type="EMBL" id="CP000627">
    <property type="protein sequence ID" value="ABQ20537.1"/>
    <property type="molecule type" value="Genomic_DNA"/>
</dbReference>
<dbReference type="Proteomes" id="UP000000249">
    <property type="component" value="Chromosome 1"/>
</dbReference>
<dbReference type="GO" id="GO:0005886">
    <property type="term" value="C:plasma membrane"/>
    <property type="evidence" value="ECO:0007669"/>
    <property type="project" value="UniProtKB-SubCell"/>
</dbReference>
<dbReference type="KEGG" id="vcr:VC395_0697"/>
<feature type="transmembrane region" description="Helical" evidence="10">
    <location>
        <begin position="455"/>
        <end position="475"/>
    </location>
</feature>
<dbReference type="Pfam" id="PF03023">
    <property type="entry name" value="MurJ"/>
    <property type="match status" value="1"/>
</dbReference>
<dbReference type="NCBIfam" id="TIGR01695">
    <property type="entry name" value="murJ_mviN"/>
    <property type="match status" value="1"/>
</dbReference>
<evidence type="ECO:0000256" key="3">
    <source>
        <dbReference type="ARBA" id="ARBA00022692"/>
    </source>
</evidence>
<keyword evidence="10 11" id="KW-0813">Transport</keyword>
<evidence type="ECO:0000256" key="5">
    <source>
        <dbReference type="ARBA" id="ARBA00022984"/>
    </source>
</evidence>
<dbReference type="eggNOG" id="COG0728">
    <property type="taxonomic scope" value="Bacteria"/>
</dbReference>
<dbReference type="GO" id="GO:0071555">
    <property type="term" value="P:cell wall organization"/>
    <property type="evidence" value="ECO:0007669"/>
    <property type="project" value="UniProtKB-UniRule"/>
</dbReference>
<dbReference type="AlphaFoldDB" id="A0A0H3AK21"/>
<keyword evidence="5 10" id="KW-0573">Peptidoglycan synthesis</keyword>
<comment type="function">
    <text evidence="8 10 11">Involved in peptidoglycan biosynthesis. Transports lipid-linked peptidoglycan precursors from the inner to the outer leaflet of the cytoplasmic membrane.</text>
</comment>
<organism evidence="12 13">
    <name type="scientific">Vibrio cholerae serotype O1 (strain ATCC 39541 / Classical Ogawa 395 / O395)</name>
    <dbReference type="NCBI Taxonomy" id="345073"/>
    <lineage>
        <taxon>Bacteria</taxon>
        <taxon>Pseudomonadati</taxon>
        <taxon>Pseudomonadota</taxon>
        <taxon>Gammaproteobacteria</taxon>
        <taxon>Vibrionales</taxon>
        <taxon>Vibrionaceae</taxon>
        <taxon>Vibrio</taxon>
    </lineage>
</organism>
<feature type="transmembrane region" description="Helical" evidence="10">
    <location>
        <begin position="364"/>
        <end position="385"/>
    </location>
</feature>
<feature type="transmembrane region" description="Helical" evidence="10">
    <location>
        <begin position="171"/>
        <end position="192"/>
    </location>
</feature>
<protein>
    <recommendedName>
        <fullName evidence="10">Probable lipid II flippase MurJ</fullName>
    </recommendedName>
</protein>
<accession>A0A0H3AK21</accession>
<dbReference type="PANTHER" id="PTHR47019:SF1">
    <property type="entry name" value="LIPID II FLIPPASE MURJ"/>
    <property type="match status" value="1"/>
</dbReference>
<dbReference type="InterPro" id="IPR004268">
    <property type="entry name" value="MurJ"/>
</dbReference>
<comment type="pathway">
    <text evidence="10">Cell wall biogenesis; peptidoglycan biosynthesis.</text>
</comment>